<sequence>MNVYDWDNTIYAGDSTADFIRYLFWHYPKTLLNVPRILVFGLGFVLHMVPKQTFKEQVFHLFVYVPDMMKATREFCISHLDHVKGFYQQKEDDVVISASPEFLVKEFGRLLHIQYTMASPVHQKTGRYEGLNCHGKEKVRRFYECFPKGEIEEFYSDSLSDDPLAKLAKKAFLVKKDQLVSWPK</sequence>
<evidence type="ECO:0000313" key="1">
    <source>
        <dbReference type="EMBL" id="EFC05725.1"/>
    </source>
</evidence>
<reference evidence="2" key="1">
    <citation type="submission" date="2009-12" db="EMBL/GenBank/DDBJ databases">
        <title>Sequence of Clostridiales genomosp. BVAB3 str. UPII9-5.</title>
        <authorList>
            <person name="Madupu R."/>
            <person name="Durkin A.S."/>
            <person name="Torralba M."/>
            <person name="Methe B."/>
            <person name="Sutton G.G."/>
            <person name="Strausberg R.L."/>
            <person name="Nelson K.E."/>
        </authorList>
    </citation>
    <scope>NUCLEOTIDE SEQUENCE [LARGE SCALE GENOMIC DNA]</scope>
    <source>
        <strain evidence="2">W1219</strain>
    </source>
</reference>
<name>D2MNV6_9FIRM</name>
<comment type="caution">
    <text evidence="1">The sequence shown here is derived from an EMBL/GenBank/DDBJ whole genome shotgun (WGS) entry which is preliminary data.</text>
</comment>
<dbReference type="Proteomes" id="UP000005017">
    <property type="component" value="Unassembled WGS sequence"/>
</dbReference>
<dbReference type="Gene3D" id="3.40.50.1000">
    <property type="entry name" value="HAD superfamily/HAD-like"/>
    <property type="match status" value="1"/>
</dbReference>
<evidence type="ECO:0000313" key="2">
    <source>
        <dbReference type="Proteomes" id="UP000005017"/>
    </source>
</evidence>
<dbReference type="OrthoDB" id="9794212at2"/>
<dbReference type="Gene3D" id="1.20.1440.100">
    <property type="entry name" value="SG protein - dephosphorylation function"/>
    <property type="match status" value="1"/>
</dbReference>
<proteinExistence type="predicted"/>
<accession>D2MNV6</accession>
<dbReference type="eggNOG" id="COG0560">
    <property type="taxonomic scope" value="Bacteria"/>
</dbReference>
<keyword evidence="2" id="KW-1185">Reference proteome</keyword>
<gene>
    <name evidence="1" type="ORF">HMPREF9013_0648</name>
</gene>
<protein>
    <recommendedName>
        <fullName evidence="3">HAD phosphoserine phosphatase-like hydrolase, family IB</fullName>
    </recommendedName>
</protein>
<dbReference type="InterPro" id="IPR023214">
    <property type="entry name" value="HAD_sf"/>
</dbReference>
<organism evidence="1 2">
    <name type="scientific">Bulleidia extructa W1219</name>
    <dbReference type="NCBI Taxonomy" id="679192"/>
    <lineage>
        <taxon>Bacteria</taxon>
        <taxon>Bacillati</taxon>
        <taxon>Bacillota</taxon>
        <taxon>Erysipelotrichia</taxon>
        <taxon>Erysipelotrichales</taxon>
        <taxon>Erysipelotrichaceae</taxon>
        <taxon>Bulleidia</taxon>
    </lineage>
</organism>
<evidence type="ECO:0008006" key="3">
    <source>
        <dbReference type="Google" id="ProtNLM"/>
    </source>
</evidence>
<dbReference type="InterPro" id="IPR036412">
    <property type="entry name" value="HAD-like_sf"/>
</dbReference>
<dbReference type="RefSeq" id="WP_006627057.1">
    <property type="nucleotide sequence ID" value="NZ_ADFR01000007.1"/>
</dbReference>
<dbReference type="SUPFAM" id="SSF56784">
    <property type="entry name" value="HAD-like"/>
    <property type="match status" value="1"/>
</dbReference>
<dbReference type="STRING" id="679192.HMPREF9013_0648"/>
<dbReference type="Pfam" id="PF12710">
    <property type="entry name" value="HAD"/>
    <property type="match status" value="1"/>
</dbReference>
<dbReference type="AlphaFoldDB" id="D2MNV6"/>
<dbReference type="EMBL" id="ADFR01000007">
    <property type="protein sequence ID" value="EFC05725.1"/>
    <property type="molecule type" value="Genomic_DNA"/>
</dbReference>